<dbReference type="CDD" id="cd20702">
    <property type="entry name" value="PoNe"/>
    <property type="match status" value="1"/>
</dbReference>
<name>A0A916Y0E6_9MICO</name>
<dbReference type="Proteomes" id="UP000633205">
    <property type="component" value="Unassembled WGS sequence"/>
</dbReference>
<comment type="caution">
    <text evidence="2">The sequence shown here is derived from an EMBL/GenBank/DDBJ whole genome shotgun (WGS) entry which is preliminary data.</text>
</comment>
<proteinExistence type="predicted"/>
<evidence type="ECO:0000256" key="1">
    <source>
        <dbReference type="SAM" id="MobiDB-lite"/>
    </source>
</evidence>
<keyword evidence="3" id="KW-1185">Reference proteome</keyword>
<accession>A0A916Y0E6</accession>
<evidence type="ECO:0000313" key="3">
    <source>
        <dbReference type="Proteomes" id="UP000633205"/>
    </source>
</evidence>
<sequence>MASKMGPVIRDIREAVITAARRVDGDMPSLPIRHSRQLASMRRMIRDRDRFDGGTNGGRPDAPPHRPGNTPAGTKPYGGRNRNRDKGEYGENVTDGFMRERGFERVSHRDGPNGIDGIYANRNGDVLIVESKYNSSRLGWASDGAGGRNRQMDDGWLTGHYNNHDVNRIRDALLPDRRLADAVEKLFRNGDVPPGVARVLPDGSVEVTVPRFNPDGSIADAPVFDF</sequence>
<protein>
    <submittedName>
        <fullName evidence="2">Uncharacterized protein</fullName>
    </submittedName>
</protein>
<dbReference type="EMBL" id="BMHO01000001">
    <property type="protein sequence ID" value="GGD25732.1"/>
    <property type="molecule type" value="Genomic_DNA"/>
</dbReference>
<dbReference type="AlphaFoldDB" id="A0A916Y0E6"/>
<evidence type="ECO:0000313" key="2">
    <source>
        <dbReference type="EMBL" id="GGD25732.1"/>
    </source>
</evidence>
<feature type="region of interest" description="Disordered" evidence="1">
    <location>
        <begin position="48"/>
        <end position="93"/>
    </location>
</feature>
<reference evidence="2" key="1">
    <citation type="journal article" date="2014" name="Int. J. Syst. Evol. Microbiol.">
        <title>Complete genome sequence of Corynebacterium casei LMG S-19264T (=DSM 44701T), isolated from a smear-ripened cheese.</title>
        <authorList>
            <consortium name="US DOE Joint Genome Institute (JGI-PGF)"/>
            <person name="Walter F."/>
            <person name="Albersmeier A."/>
            <person name="Kalinowski J."/>
            <person name="Ruckert C."/>
        </authorList>
    </citation>
    <scope>NUCLEOTIDE SEQUENCE</scope>
    <source>
        <strain evidence="2">CGMCC 1.15152</strain>
    </source>
</reference>
<gene>
    <name evidence="2" type="ORF">GCM10010915_02200</name>
</gene>
<reference evidence="2" key="2">
    <citation type="submission" date="2020-09" db="EMBL/GenBank/DDBJ databases">
        <authorList>
            <person name="Sun Q."/>
            <person name="Zhou Y."/>
        </authorList>
    </citation>
    <scope>NUCLEOTIDE SEQUENCE</scope>
    <source>
        <strain evidence="2">CGMCC 1.15152</strain>
    </source>
</reference>
<organism evidence="2 3">
    <name type="scientific">Microbacterium faecale</name>
    <dbReference type="NCBI Taxonomy" id="1804630"/>
    <lineage>
        <taxon>Bacteria</taxon>
        <taxon>Bacillati</taxon>
        <taxon>Actinomycetota</taxon>
        <taxon>Actinomycetes</taxon>
        <taxon>Micrococcales</taxon>
        <taxon>Microbacteriaceae</taxon>
        <taxon>Microbacterium</taxon>
    </lineage>
</organism>